<reference evidence="2 3" key="1">
    <citation type="submission" date="2017-08" db="EMBL/GenBank/DDBJ databases">
        <title>Infants hospitalized years apart are colonized by the same room-sourced microbial strains.</title>
        <authorList>
            <person name="Brooks B."/>
            <person name="Olm M.R."/>
            <person name="Firek B.A."/>
            <person name="Baker R."/>
            <person name="Thomas B.C."/>
            <person name="Morowitz M.J."/>
            <person name="Banfield J.F."/>
        </authorList>
    </citation>
    <scope>NUCLEOTIDE SEQUENCE [LARGE SCALE GENOMIC DNA]</scope>
    <source>
        <strain evidence="2">S2_005_003_R2_41</strain>
    </source>
</reference>
<dbReference type="Proteomes" id="UP000249135">
    <property type="component" value="Unassembled WGS sequence"/>
</dbReference>
<dbReference type="Pfam" id="PF13307">
    <property type="entry name" value="Helicase_C_2"/>
    <property type="match status" value="1"/>
</dbReference>
<dbReference type="GO" id="GO:0003676">
    <property type="term" value="F:nucleic acid binding"/>
    <property type="evidence" value="ECO:0007669"/>
    <property type="project" value="InterPro"/>
</dbReference>
<dbReference type="InterPro" id="IPR006555">
    <property type="entry name" value="ATP-dep_Helicase_C"/>
</dbReference>
<name>A0A2W5NT81_VARPD</name>
<feature type="non-terminal residue" evidence="2">
    <location>
        <position position="1"/>
    </location>
</feature>
<dbReference type="Gene3D" id="3.40.50.300">
    <property type="entry name" value="P-loop containing nucleotide triphosphate hydrolases"/>
    <property type="match status" value="1"/>
</dbReference>
<dbReference type="GO" id="GO:0016818">
    <property type="term" value="F:hydrolase activity, acting on acid anhydrides, in phosphorus-containing anhydrides"/>
    <property type="evidence" value="ECO:0007669"/>
    <property type="project" value="InterPro"/>
</dbReference>
<dbReference type="AlphaFoldDB" id="A0A2W5NT81"/>
<dbReference type="EMBL" id="QFPP01000865">
    <property type="protein sequence ID" value="PZQ56771.1"/>
    <property type="molecule type" value="Genomic_DNA"/>
</dbReference>
<protein>
    <recommendedName>
        <fullName evidence="1">ATP-dependent helicase C-terminal domain-containing protein</fullName>
    </recommendedName>
</protein>
<sequence>PGLQKVAQAAGRVIRTETDRGALFLLDDRFREPAVQALLPAWWAVERALPASALAAPTG</sequence>
<dbReference type="GO" id="GO:0006139">
    <property type="term" value="P:nucleobase-containing compound metabolic process"/>
    <property type="evidence" value="ECO:0007669"/>
    <property type="project" value="InterPro"/>
</dbReference>
<gene>
    <name evidence="2" type="ORF">DI563_31925</name>
</gene>
<evidence type="ECO:0000313" key="2">
    <source>
        <dbReference type="EMBL" id="PZQ56771.1"/>
    </source>
</evidence>
<organism evidence="2 3">
    <name type="scientific">Variovorax paradoxus</name>
    <dbReference type="NCBI Taxonomy" id="34073"/>
    <lineage>
        <taxon>Bacteria</taxon>
        <taxon>Pseudomonadati</taxon>
        <taxon>Pseudomonadota</taxon>
        <taxon>Betaproteobacteria</taxon>
        <taxon>Burkholderiales</taxon>
        <taxon>Comamonadaceae</taxon>
        <taxon>Variovorax</taxon>
    </lineage>
</organism>
<evidence type="ECO:0000313" key="3">
    <source>
        <dbReference type="Proteomes" id="UP000249135"/>
    </source>
</evidence>
<accession>A0A2W5NT81</accession>
<evidence type="ECO:0000259" key="1">
    <source>
        <dbReference type="Pfam" id="PF13307"/>
    </source>
</evidence>
<dbReference type="InterPro" id="IPR027417">
    <property type="entry name" value="P-loop_NTPase"/>
</dbReference>
<proteinExistence type="predicted"/>
<dbReference type="GO" id="GO:0005524">
    <property type="term" value="F:ATP binding"/>
    <property type="evidence" value="ECO:0007669"/>
    <property type="project" value="InterPro"/>
</dbReference>
<comment type="caution">
    <text evidence="2">The sequence shown here is derived from an EMBL/GenBank/DDBJ whole genome shotgun (WGS) entry which is preliminary data.</text>
</comment>
<dbReference type="GO" id="GO:0004386">
    <property type="term" value="F:helicase activity"/>
    <property type="evidence" value="ECO:0007669"/>
    <property type="project" value="InterPro"/>
</dbReference>
<feature type="domain" description="ATP-dependent helicase C-terminal" evidence="1">
    <location>
        <begin position="2"/>
        <end position="44"/>
    </location>
</feature>